<name>A0A067R1J5_ZOONE</name>
<keyword evidence="2" id="KW-1185">Reference proteome</keyword>
<reference evidence="1 2" key="1">
    <citation type="journal article" date="2014" name="Nat. Commun.">
        <title>Molecular traces of alternative social organization in a termite genome.</title>
        <authorList>
            <person name="Terrapon N."/>
            <person name="Li C."/>
            <person name="Robertson H.M."/>
            <person name="Ji L."/>
            <person name="Meng X."/>
            <person name="Booth W."/>
            <person name="Chen Z."/>
            <person name="Childers C.P."/>
            <person name="Glastad K.M."/>
            <person name="Gokhale K."/>
            <person name="Gowin J."/>
            <person name="Gronenberg W."/>
            <person name="Hermansen R.A."/>
            <person name="Hu H."/>
            <person name="Hunt B.G."/>
            <person name="Huylmans A.K."/>
            <person name="Khalil S.M."/>
            <person name="Mitchell R.D."/>
            <person name="Munoz-Torres M.C."/>
            <person name="Mustard J.A."/>
            <person name="Pan H."/>
            <person name="Reese J.T."/>
            <person name="Scharf M.E."/>
            <person name="Sun F."/>
            <person name="Vogel H."/>
            <person name="Xiao J."/>
            <person name="Yang W."/>
            <person name="Yang Z."/>
            <person name="Yang Z."/>
            <person name="Zhou J."/>
            <person name="Zhu J."/>
            <person name="Brent C.S."/>
            <person name="Elsik C.G."/>
            <person name="Goodisman M.A."/>
            <person name="Liberles D.A."/>
            <person name="Roe R.M."/>
            <person name="Vargo E.L."/>
            <person name="Vilcinskas A."/>
            <person name="Wang J."/>
            <person name="Bornberg-Bauer E."/>
            <person name="Korb J."/>
            <person name="Zhang G."/>
            <person name="Liebig J."/>
        </authorList>
    </citation>
    <scope>NUCLEOTIDE SEQUENCE [LARGE SCALE GENOMIC DNA]</scope>
    <source>
        <tissue evidence="1">Whole organism</tissue>
    </source>
</reference>
<evidence type="ECO:0000313" key="1">
    <source>
        <dbReference type="EMBL" id="KDR12752.1"/>
    </source>
</evidence>
<organism evidence="1 2">
    <name type="scientific">Zootermopsis nevadensis</name>
    <name type="common">Dampwood termite</name>
    <dbReference type="NCBI Taxonomy" id="136037"/>
    <lineage>
        <taxon>Eukaryota</taxon>
        <taxon>Metazoa</taxon>
        <taxon>Ecdysozoa</taxon>
        <taxon>Arthropoda</taxon>
        <taxon>Hexapoda</taxon>
        <taxon>Insecta</taxon>
        <taxon>Pterygota</taxon>
        <taxon>Neoptera</taxon>
        <taxon>Polyneoptera</taxon>
        <taxon>Dictyoptera</taxon>
        <taxon>Blattodea</taxon>
        <taxon>Blattoidea</taxon>
        <taxon>Termitoidae</taxon>
        <taxon>Termopsidae</taxon>
        <taxon>Zootermopsis</taxon>
    </lineage>
</organism>
<accession>A0A067R1J5</accession>
<dbReference type="InParanoid" id="A0A067R1J5"/>
<gene>
    <name evidence="1" type="ORF">L798_13056</name>
</gene>
<dbReference type="EMBL" id="KK852992">
    <property type="protein sequence ID" value="KDR12752.1"/>
    <property type="molecule type" value="Genomic_DNA"/>
</dbReference>
<evidence type="ECO:0000313" key="2">
    <source>
        <dbReference type="Proteomes" id="UP000027135"/>
    </source>
</evidence>
<sequence length="104" mass="11707">MAQQPEVEPWPPPMWEDSLPLILLTNHLVHARKVPSHAINLRHGTAGFASPPKEVVLRIFIILKIHRPRPCLNLRTLGPVASMLTTSPPRATVLFIINKEFTSH</sequence>
<dbReference type="Proteomes" id="UP000027135">
    <property type="component" value="Unassembled WGS sequence"/>
</dbReference>
<protein>
    <submittedName>
        <fullName evidence="1">Uncharacterized protein</fullName>
    </submittedName>
</protein>
<dbReference type="AlphaFoldDB" id="A0A067R1J5"/>
<proteinExistence type="predicted"/>